<organism evidence="2 3">
    <name type="scientific">Phoenix dactylifera</name>
    <name type="common">Date palm</name>
    <dbReference type="NCBI Taxonomy" id="42345"/>
    <lineage>
        <taxon>Eukaryota</taxon>
        <taxon>Viridiplantae</taxon>
        <taxon>Streptophyta</taxon>
        <taxon>Embryophyta</taxon>
        <taxon>Tracheophyta</taxon>
        <taxon>Spermatophyta</taxon>
        <taxon>Magnoliopsida</taxon>
        <taxon>Liliopsida</taxon>
        <taxon>Arecaceae</taxon>
        <taxon>Coryphoideae</taxon>
        <taxon>Phoeniceae</taxon>
        <taxon>Phoenix</taxon>
    </lineage>
</organism>
<gene>
    <name evidence="3" type="primary">LOC120112742</name>
</gene>
<name>A0A8B9AYE7_PHODC</name>
<dbReference type="PANTHER" id="PTHR33193:SF13">
    <property type="entry name" value="EXPRESSED PROTEIN"/>
    <property type="match status" value="1"/>
</dbReference>
<dbReference type="RefSeq" id="XP_038988439.1">
    <property type="nucleotide sequence ID" value="XM_039132511.1"/>
</dbReference>
<feature type="region of interest" description="Disordered" evidence="1">
    <location>
        <begin position="55"/>
        <end position="76"/>
    </location>
</feature>
<dbReference type="Pfam" id="PF12023">
    <property type="entry name" value="DUF3511"/>
    <property type="match status" value="1"/>
</dbReference>
<evidence type="ECO:0000256" key="1">
    <source>
        <dbReference type="SAM" id="MobiDB-lite"/>
    </source>
</evidence>
<dbReference type="OrthoDB" id="660385at2759"/>
<keyword evidence="2" id="KW-1185">Reference proteome</keyword>
<dbReference type="KEGG" id="pda:120112742"/>
<feature type="compositionally biased region" description="Low complexity" evidence="1">
    <location>
        <begin position="62"/>
        <end position="73"/>
    </location>
</feature>
<dbReference type="InterPro" id="IPR021899">
    <property type="entry name" value="DUF3511"/>
</dbReference>
<dbReference type="GeneID" id="120112742"/>
<protein>
    <submittedName>
        <fullName evidence="3">Uncharacterized protein LOC120112742</fullName>
    </submittedName>
</protein>
<dbReference type="AlphaFoldDB" id="A0A8B9AYE7"/>
<reference evidence="3" key="2">
    <citation type="submission" date="2025-08" db="UniProtKB">
        <authorList>
            <consortium name="RefSeq"/>
        </authorList>
    </citation>
    <scope>IDENTIFICATION</scope>
    <source>
        <tissue evidence="3">Young leaves</tissue>
    </source>
</reference>
<dbReference type="Proteomes" id="UP000228380">
    <property type="component" value="Chromosome 12"/>
</dbReference>
<proteinExistence type="predicted"/>
<accession>A0A8B9AYE7</accession>
<evidence type="ECO:0000313" key="3">
    <source>
        <dbReference type="RefSeq" id="XP_038988439.1"/>
    </source>
</evidence>
<reference evidence="2" key="1">
    <citation type="journal article" date="2019" name="Nat. Commun.">
        <title>Genome-wide association mapping of date palm fruit traits.</title>
        <authorList>
            <person name="Hazzouri K.M."/>
            <person name="Gros-Balthazard M."/>
            <person name="Flowers J.M."/>
            <person name="Copetti D."/>
            <person name="Lemansour A."/>
            <person name="Lebrun M."/>
            <person name="Masmoudi K."/>
            <person name="Ferrand S."/>
            <person name="Dhar M.I."/>
            <person name="Fresquez Z.A."/>
            <person name="Rosas U."/>
            <person name="Zhang J."/>
            <person name="Talag J."/>
            <person name="Lee S."/>
            <person name="Kudrna D."/>
            <person name="Powell R.F."/>
            <person name="Leitch I.J."/>
            <person name="Krueger R.R."/>
            <person name="Wing R.A."/>
            <person name="Amiri K.M.A."/>
            <person name="Purugganan M.D."/>
        </authorList>
    </citation>
    <scope>NUCLEOTIDE SEQUENCE [LARGE SCALE GENOMIC DNA]</scope>
    <source>
        <strain evidence="2">cv. Khalas</strain>
    </source>
</reference>
<sequence>MHGFERSYPDGLRPYDGGAADAGGRGLEIVSGKAYSAGQTSICRLPPPPGARWRAVGGGGTLTSSTTSPSSGPAPWWAADAEAKRRRRVARYKIYAVQGKVKASIRKTFRWVKALVRGW</sequence>
<evidence type="ECO:0000313" key="2">
    <source>
        <dbReference type="Proteomes" id="UP000228380"/>
    </source>
</evidence>
<dbReference type="PANTHER" id="PTHR33193">
    <property type="entry name" value="DOMAIN PROTEIN, PUTATIVE (DUF3511)-RELATED"/>
    <property type="match status" value="1"/>
</dbReference>